<reference evidence="1" key="1">
    <citation type="journal article" date="2025" name="Int. J. Syst. Evol. Microbiol.">
        <title>Streptomyces citrinus sp. nov., with yellow diffusible pigment.</title>
        <authorList>
            <person name="He Y."/>
            <person name="Yang E."/>
            <person name="Xu J."/>
            <person name="Sun Y."/>
            <person name="Sun L."/>
        </authorList>
    </citation>
    <scope>NUCLEOTIDE SEQUENCE</scope>
    <source>
        <strain evidence="1">Q6</strain>
    </source>
</reference>
<dbReference type="EMBL" id="CP146022">
    <property type="protein sequence ID" value="WWQ62622.1"/>
    <property type="molecule type" value="Genomic_DNA"/>
</dbReference>
<organism evidence="1 2">
    <name type="scientific">Streptomyces citrinus</name>
    <dbReference type="NCBI Taxonomy" id="3118173"/>
    <lineage>
        <taxon>Bacteria</taxon>
        <taxon>Bacillati</taxon>
        <taxon>Actinomycetota</taxon>
        <taxon>Actinomycetes</taxon>
        <taxon>Kitasatosporales</taxon>
        <taxon>Streptomycetaceae</taxon>
        <taxon>Streptomyces</taxon>
    </lineage>
</organism>
<sequence length="385" mass="42806">MATKTLARGMGTFFKECPCKAPTRCPHPYKIRYRDATGKQREESGYATQDKATTRLTELYQAKKGSQKAGPSEGEKIGVQTLEDFASNWIAHRARGLKDNSVESYERALTLHIIPRLGSRKVGTFTANAVDNFVGDMVLDDVGSAAQTNAYKVLRLVINSARHRGGLSLDPFLDTTPPDYQRKDILIPTLEELNLIRQHAHDDDLRLVVEMMSGCGLRNGEAHATNINGLVAADVYRITDQIHGRQRIPAPLKHRDWGEFRETPMPAKTRAHLMRHAETHSPDQLGYLMTNGGRGGAGVGGSPYYSGNAFRHKWQKTLGAAGITTRYTMYSLRHFFASNCLAMGIPITDVAEWMGHKSIEVTYRIYRHLMPSSIGRAARLLNAGI</sequence>
<proteinExistence type="predicted"/>
<protein>
    <submittedName>
        <fullName evidence="1">Tyrosine-type recombinase/integrase</fullName>
    </submittedName>
</protein>
<evidence type="ECO:0000313" key="2">
    <source>
        <dbReference type="Proteomes" id="UP001432251"/>
    </source>
</evidence>
<evidence type="ECO:0000313" key="1">
    <source>
        <dbReference type="EMBL" id="WWQ62622.1"/>
    </source>
</evidence>
<keyword evidence="2" id="KW-1185">Reference proteome</keyword>
<dbReference type="Proteomes" id="UP001432251">
    <property type="component" value="Chromosome"/>
</dbReference>
<accession>A0ACD5A605</accession>
<gene>
    <name evidence="1" type="ORF">V2W30_04085</name>
</gene>
<name>A0ACD5A605_9ACTN</name>